<sequence>MHIKLLWDLMIKGSVPVAPNPNHRKQFYQHFSNSSQIKSAIDSDRPTLIPIDAIKTLREAQEQHTKIGNYYLYLPEFLIQYVRSSLAKLGTPVWSPNLHEQPGSVYNKACWISALQNFCQLEIGGAYSYHNINISYVNEVDLLVQTYDHYVHYYWAGIFHKEQKEIGAHCLMNERKAIQSARQKDNGGKNQRRRVRIKNPPNTMFTKAPKGLPLDFYDKVWYNSKLPEQRKNITDWKCVVFLRDLTSLCNFTTEDEKLGDKGFNDKHWDVAGKGYNLDFLSVVKYKSENDDEGKEDDSDYGESIELEVDNEDETQDQDDEDDIKTRKKGGKGKEREIEVNDNIEIELKDQDMEIHATNNSNFIGGLTEAEWNSCN</sequence>
<evidence type="ECO:0000313" key="2">
    <source>
        <dbReference type="EMBL" id="MBW0515602.1"/>
    </source>
</evidence>
<gene>
    <name evidence="2" type="ORF">O181_055317</name>
</gene>
<proteinExistence type="predicted"/>
<comment type="caution">
    <text evidence="2">The sequence shown here is derived from an EMBL/GenBank/DDBJ whole genome shotgun (WGS) entry which is preliminary data.</text>
</comment>
<protein>
    <submittedName>
        <fullName evidence="2">Uncharacterized protein</fullName>
    </submittedName>
</protein>
<dbReference type="Proteomes" id="UP000765509">
    <property type="component" value="Unassembled WGS sequence"/>
</dbReference>
<reference evidence="2" key="1">
    <citation type="submission" date="2021-03" db="EMBL/GenBank/DDBJ databases">
        <title>Draft genome sequence of rust myrtle Austropuccinia psidii MF-1, a brazilian biotype.</title>
        <authorList>
            <person name="Quecine M.C."/>
            <person name="Pachon D.M.R."/>
            <person name="Bonatelli M.L."/>
            <person name="Correr F.H."/>
            <person name="Franceschini L.M."/>
            <person name="Leite T.F."/>
            <person name="Margarido G.R.A."/>
            <person name="Almeida C.A."/>
            <person name="Ferrarezi J.A."/>
            <person name="Labate C.A."/>
        </authorList>
    </citation>
    <scope>NUCLEOTIDE SEQUENCE</scope>
    <source>
        <strain evidence="2">MF-1</strain>
    </source>
</reference>
<dbReference type="OrthoDB" id="3056461at2759"/>
<keyword evidence="3" id="KW-1185">Reference proteome</keyword>
<dbReference type="AlphaFoldDB" id="A0A9Q3E8L3"/>
<organism evidence="2 3">
    <name type="scientific">Austropuccinia psidii MF-1</name>
    <dbReference type="NCBI Taxonomy" id="1389203"/>
    <lineage>
        <taxon>Eukaryota</taxon>
        <taxon>Fungi</taxon>
        <taxon>Dikarya</taxon>
        <taxon>Basidiomycota</taxon>
        <taxon>Pucciniomycotina</taxon>
        <taxon>Pucciniomycetes</taxon>
        <taxon>Pucciniales</taxon>
        <taxon>Sphaerophragmiaceae</taxon>
        <taxon>Austropuccinia</taxon>
    </lineage>
</organism>
<name>A0A9Q3E8L3_9BASI</name>
<evidence type="ECO:0000313" key="3">
    <source>
        <dbReference type="Proteomes" id="UP000765509"/>
    </source>
</evidence>
<feature type="region of interest" description="Disordered" evidence="1">
    <location>
        <begin position="288"/>
        <end position="336"/>
    </location>
</feature>
<evidence type="ECO:0000256" key="1">
    <source>
        <dbReference type="SAM" id="MobiDB-lite"/>
    </source>
</evidence>
<feature type="compositionally biased region" description="Acidic residues" evidence="1">
    <location>
        <begin position="289"/>
        <end position="322"/>
    </location>
</feature>
<dbReference type="EMBL" id="AVOT02024731">
    <property type="protein sequence ID" value="MBW0515602.1"/>
    <property type="molecule type" value="Genomic_DNA"/>
</dbReference>
<accession>A0A9Q3E8L3</accession>